<dbReference type="OrthoDB" id="2507671at2759"/>
<proteinExistence type="predicted"/>
<gene>
    <name evidence="1" type="ORF">O181_002757</name>
</gene>
<name>A0A9Q3BD32_9BASI</name>
<comment type="caution">
    <text evidence="1">The sequence shown here is derived from an EMBL/GenBank/DDBJ whole genome shotgun (WGS) entry which is preliminary data.</text>
</comment>
<dbReference type="EMBL" id="AVOT02000473">
    <property type="protein sequence ID" value="MBW0463042.1"/>
    <property type="molecule type" value="Genomic_DNA"/>
</dbReference>
<dbReference type="AlphaFoldDB" id="A0A9Q3BD32"/>
<organism evidence="1 2">
    <name type="scientific">Austropuccinia psidii MF-1</name>
    <dbReference type="NCBI Taxonomy" id="1389203"/>
    <lineage>
        <taxon>Eukaryota</taxon>
        <taxon>Fungi</taxon>
        <taxon>Dikarya</taxon>
        <taxon>Basidiomycota</taxon>
        <taxon>Pucciniomycotina</taxon>
        <taxon>Pucciniomycetes</taxon>
        <taxon>Pucciniales</taxon>
        <taxon>Sphaerophragmiaceae</taxon>
        <taxon>Austropuccinia</taxon>
    </lineage>
</organism>
<evidence type="ECO:0000313" key="2">
    <source>
        <dbReference type="Proteomes" id="UP000765509"/>
    </source>
</evidence>
<keyword evidence="2" id="KW-1185">Reference proteome</keyword>
<evidence type="ECO:0000313" key="1">
    <source>
        <dbReference type="EMBL" id="MBW0463042.1"/>
    </source>
</evidence>
<accession>A0A9Q3BD32</accession>
<protein>
    <submittedName>
        <fullName evidence="1">Uncharacterized protein</fullName>
    </submittedName>
</protein>
<dbReference type="Proteomes" id="UP000765509">
    <property type="component" value="Unassembled WGS sequence"/>
</dbReference>
<reference evidence="1" key="1">
    <citation type="submission" date="2021-03" db="EMBL/GenBank/DDBJ databases">
        <title>Draft genome sequence of rust myrtle Austropuccinia psidii MF-1, a brazilian biotype.</title>
        <authorList>
            <person name="Quecine M.C."/>
            <person name="Pachon D.M.R."/>
            <person name="Bonatelli M.L."/>
            <person name="Correr F.H."/>
            <person name="Franceschini L.M."/>
            <person name="Leite T.F."/>
            <person name="Margarido G.R.A."/>
            <person name="Almeida C.A."/>
            <person name="Ferrarezi J.A."/>
            <person name="Labate C.A."/>
        </authorList>
    </citation>
    <scope>NUCLEOTIDE SEQUENCE</scope>
    <source>
        <strain evidence="1">MF-1</strain>
    </source>
</reference>
<sequence>MTHNQIGIGCDRYGTPNPHKTVTSIMLDCQFILYSRKYGKSTTWTLKIKNPEHSYDSIKNIIANPAFRKFNEQKTSQIPQMSESLLIQRQIQAQLCSQRESESLYFIKKFTTKSRKSTKTNCKAEVPLILLLTPSKKKILCGPLQGMLRDTLPPCFSLTPFP</sequence>